<dbReference type="AlphaFoldDB" id="A0A100W8U6"/>
<dbReference type="RefSeq" id="WP_062655023.1">
    <property type="nucleotide sequence ID" value="NZ_BCSY01000020.1"/>
</dbReference>
<gene>
    <name evidence="1" type="ORF">RMCC_0606</name>
</gene>
<proteinExistence type="predicted"/>
<keyword evidence="2" id="KW-1185">Reference proteome</keyword>
<dbReference type="EMBL" id="BCSY01000020">
    <property type="protein sequence ID" value="GAS93640.1"/>
    <property type="molecule type" value="Genomic_DNA"/>
</dbReference>
<organism evidence="1 2">
    <name type="scientific">Mycolicibacterium canariasense</name>
    <name type="common">Mycobacterium canariasense</name>
    <dbReference type="NCBI Taxonomy" id="228230"/>
    <lineage>
        <taxon>Bacteria</taxon>
        <taxon>Bacillati</taxon>
        <taxon>Actinomycetota</taxon>
        <taxon>Actinomycetes</taxon>
        <taxon>Mycobacteriales</taxon>
        <taxon>Mycobacteriaceae</taxon>
        <taxon>Mycolicibacterium</taxon>
    </lineage>
</organism>
<sequence length="84" mass="9757">MVEQQFLKYEASGIAALLRTESLAVPFYQRSYSWSTIEERPSSDTKNDRQQVVDFWNDLKTSYESKQSYFLGTVVLATNRALHD</sequence>
<dbReference type="Proteomes" id="UP000069443">
    <property type="component" value="Unassembled WGS sequence"/>
</dbReference>
<evidence type="ECO:0000313" key="1">
    <source>
        <dbReference type="EMBL" id="GAS93640.1"/>
    </source>
</evidence>
<evidence type="ECO:0000313" key="2">
    <source>
        <dbReference type="Proteomes" id="UP000069443"/>
    </source>
</evidence>
<reference evidence="2" key="2">
    <citation type="submission" date="2016-02" db="EMBL/GenBank/DDBJ databases">
        <title>Draft genome sequence of five rapidly growing Mycobacterium species.</title>
        <authorList>
            <person name="Katahira K."/>
            <person name="Gotou Y."/>
            <person name="Iida K."/>
            <person name="Ogura Y."/>
            <person name="Hayashi T."/>
        </authorList>
    </citation>
    <scope>NUCLEOTIDE SEQUENCE [LARGE SCALE GENOMIC DNA]</scope>
    <source>
        <strain evidence="2">JCM15298</strain>
    </source>
</reference>
<comment type="caution">
    <text evidence="1">The sequence shown here is derived from an EMBL/GenBank/DDBJ whole genome shotgun (WGS) entry which is preliminary data.</text>
</comment>
<reference evidence="2" key="1">
    <citation type="journal article" date="2016" name="Genome Announc.">
        <title>Draft Genome Sequences of Five Rapidly Growing Mycobacterium Species, M. thermoresistibile, M. fortuitum subsp. acetamidolyticum, M. canariasense, M. brisbanense, and M. novocastrense.</title>
        <authorList>
            <person name="Katahira K."/>
            <person name="Ogura Y."/>
            <person name="Gotoh Y."/>
            <person name="Hayashi T."/>
        </authorList>
    </citation>
    <scope>NUCLEOTIDE SEQUENCE [LARGE SCALE GENOMIC DNA]</scope>
    <source>
        <strain evidence="2">JCM15298</strain>
    </source>
</reference>
<protein>
    <recommendedName>
        <fullName evidence="3">DUF262 domain-containing protein</fullName>
    </recommendedName>
</protein>
<accession>A0A100W8U6</accession>
<dbReference type="OrthoDB" id="9798761at2"/>
<evidence type="ECO:0008006" key="3">
    <source>
        <dbReference type="Google" id="ProtNLM"/>
    </source>
</evidence>
<name>A0A100W8U6_MYCCR</name>